<sequence>MSCQSAPAYRSANPGCSHMFLNTYGTKWKYYYMISGRK</sequence>
<organism evidence="1 2">
    <name type="scientific">Staurois parvus</name>
    <dbReference type="NCBI Taxonomy" id="386267"/>
    <lineage>
        <taxon>Eukaryota</taxon>
        <taxon>Metazoa</taxon>
        <taxon>Chordata</taxon>
        <taxon>Craniata</taxon>
        <taxon>Vertebrata</taxon>
        <taxon>Euteleostomi</taxon>
        <taxon>Amphibia</taxon>
        <taxon>Batrachia</taxon>
        <taxon>Anura</taxon>
        <taxon>Neobatrachia</taxon>
        <taxon>Ranoidea</taxon>
        <taxon>Ranidae</taxon>
        <taxon>Staurois</taxon>
    </lineage>
</organism>
<evidence type="ECO:0000313" key="2">
    <source>
        <dbReference type="Proteomes" id="UP001162483"/>
    </source>
</evidence>
<keyword evidence="2" id="KW-1185">Reference proteome</keyword>
<proteinExistence type="predicted"/>
<protein>
    <recommendedName>
        <fullName evidence="3">Integrase</fullName>
    </recommendedName>
</protein>
<evidence type="ECO:0008006" key="3">
    <source>
        <dbReference type="Google" id="ProtNLM"/>
    </source>
</evidence>
<comment type="caution">
    <text evidence="1">The sequence shown here is derived from an EMBL/GenBank/DDBJ whole genome shotgun (WGS) entry which is preliminary data.</text>
</comment>
<dbReference type="EMBL" id="CATNWA010016312">
    <property type="protein sequence ID" value="CAI9591660.1"/>
    <property type="molecule type" value="Genomic_DNA"/>
</dbReference>
<evidence type="ECO:0000313" key="1">
    <source>
        <dbReference type="EMBL" id="CAI9591660.1"/>
    </source>
</evidence>
<reference evidence="1" key="1">
    <citation type="submission" date="2023-05" db="EMBL/GenBank/DDBJ databases">
        <authorList>
            <person name="Stuckert A."/>
        </authorList>
    </citation>
    <scope>NUCLEOTIDE SEQUENCE</scope>
</reference>
<name>A0ABN9F6C3_9NEOB</name>
<gene>
    <name evidence="1" type="ORF">SPARVUS_LOCUS11246356</name>
</gene>
<accession>A0ABN9F6C3</accession>
<feature type="non-terminal residue" evidence="1">
    <location>
        <position position="38"/>
    </location>
</feature>
<dbReference type="Proteomes" id="UP001162483">
    <property type="component" value="Unassembled WGS sequence"/>
</dbReference>